<reference evidence="1 2" key="1">
    <citation type="submission" date="2019-07" db="EMBL/GenBank/DDBJ databases">
        <title>Whole genome shotgun sequence of Lactobacillus rapi NBRC 109618.</title>
        <authorList>
            <person name="Hosoyama A."/>
            <person name="Uohara A."/>
            <person name="Ohji S."/>
            <person name="Ichikawa N."/>
        </authorList>
    </citation>
    <scope>NUCLEOTIDE SEQUENCE [LARGE SCALE GENOMIC DNA]</scope>
    <source>
        <strain evidence="1 2">NBRC 109618</strain>
    </source>
</reference>
<accession>A0A512PJL8</accession>
<comment type="caution">
    <text evidence="1">The sequence shown here is derived from an EMBL/GenBank/DDBJ whole genome shotgun (WGS) entry which is preliminary data.</text>
</comment>
<dbReference type="Proteomes" id="UP000321569">
    <property type="component" value="Unassembled WGS sequence"/>
</dbReference>
<sequence length="102" mass="11322">MLNRASGMFKVTLPTPNSTNLSKKPFTGVDSINKNFAPMGHLNSNVADSMATINRMSKIASHFAESPMSKFIQNANRQQDALTGKQYSINSVYINNIYIKHN</sequence>
<dbReference type="RefSeq" id="WP_054746595.1">
    <property type="nucleotide sequence ID" value="NZ_BKAM01000001.1"/>
</dbReference>
<dbReference type="EMBL" id="BKAM01000001">
    <property type="protein sequence ID" value="GEP71373.1"/>
    <property type="molecule type" value="Genomic_DNA"/>
</dbReference>
<organism evidence="1 2">
    <name type="scientific">Lentilactobacillus rapi</name>
    <dbReference type="NCBI Taxonomy" id="481723"/>
    <lineage>
        <taxon>Bacteria</taxon>
        <taxon>Bacillati</taxon>
        <taxon>Bacillota</taxon>
        <taxon>Bacilli</taxon>
        <taxon>Lactobacillales</taxon>
        <taxon>Lactobacillaceae</taxon>
        <taxon>Lentilactobacillus</taxon>
    </lineage>
</organism>
<name>A0A512PJL8_9LACO</name>
<gene>
    <name evidence="1" type="ORF">LRA02_02410</name>
</gene>
<dbReference type="AlphaFoldDB" id="A0A512PJL8"/>
<evidence type="ECO:0000313" key="2">
    <source>
        <dbReference type="Proteomes" id="UP000321569"/>
    </source>
</evidence>
<protein>
    <submittedName>
        <fullName evidence="1">Uncharacterized protein</fullName>
    </submittedName>
</protein>
<evidence type="ECO:0000313" key="1">
    <source>
        <dbReference type="EMBL" id="GEP71373.1"/>
    </source>
</evidence>
<proteinExistence type="predicted"/>